<dbReference type="PANTHER" id="PTHR43856:SF1">
    <property type="entry name" value="MITOCHONDRIAL CARDIOLIPIN HYDROLASE"/>
    <property type="match status" value="1"/>
</dbReference>
<dbReference type="Pfam" id="PF13091">
    <property type="entry name" value="PLDc_2"/>
    <property type="match status" value="2"/>
</dbReference>
<proteinExistence type="inferred from homology"/>
<comment type="catalytic activity">
    <reaction evidence="1">
        <text>a 1,2-diacyl-sn-glycero-3-phosphocholine + H2O = a 1,2-diacyl-sn-glycero-3-phosphate + choline + H(+)</text>
        <dbReference type="Rhea" id="RHEA:14445"/>
        <dbReference type="ChEBI" id="CHEBI:15354"/>
        <dbReference type="ChEBI" id="CHEBI:15377"/>
        <dbReference type="ChEBI" id="CHEBI:15378"/>
        <dbReference type="ChEBI" id="CHEBI:57643"/>
        <dbReference type="ChEBI" id="CHEBI:58608"/>
        <dbReference type="EC" id="3.1.4.4"/>
    </reaction>
</comment>
<dbReference type="EMBL" id="BAABHJ010000008">
    <property type="protein sequence ID" value="GAA4609045.1"/>
    <property type="molecule type" value="Genomic_DNA"/>
</dbReference>
<feature type="chain" id="PRO_5047243697" description="phospholipase D" evidence="7">
    <location>
        <begin position="22"/>
        <end position="409"/>
    </location>
</feature>
<sequence>MRGLAIAAVSAVAIASASTPARSTAPVAAADTARGTAVPGALGADPGIAPTAALRPSAVFNVPSGSAAEQNAIAHHVNQLTAGAPRGAVIRIAVFMFTSQAFARTLIDAKKRGAHVQLVVDASTRDNDAYRRVERALGTSRKSSSWVVACHKGCVGDTIMHNKFFLFSRTGRARNVVVQSSANLTTRNRVNAWNNAFTISDARLYDAYVRYFGALAARHHERDHYRVTRSGRVTAYTFPRAGDSAKTDTLYALLGRVGCAGGTSVRVTTFNLSRTDVAERLWSLSHQGCDVRVIYTNLSDRAREILEQDGGPDLLSSHYMYDDDETGDEVDAFAHSKYVLINGTYAGRPRKVVITGSPNYTEPALRHNDETMITIEGADIYGAYQGNFTRLWNAAQSHFQLRGSVPDPG</sequence>
<keyword evidence="10" id="KW-1185">Reference proteome</keyword>
<dbReference type="EC" id="3.1.4.4" evidence="3"/>
<organism evidence="9 10">
    <name type="scientific">Actinoallomurus liliacearum</name>
    <dbReference type="NCBI Taxonomy" id="1080073"/>
    <lineage>
        <taxon>Bacteria</taxon>
        <taxon>Bacillati</taxon>
        <taxon>Actinomycetota</taxon>
        <taxon>Actinomycetes</taxon>
        <taxon>Streptosporangiales</taxon>
        <taxon>Thermomonosporaceae</taxon>
        <taxon>Actinoallomurus</taxon>
    </lineage>
</organism>
<dbReference type="Gene3D" id="3.30.870.10">
    <property type="entry name" value="Endonuclease Chain A"/>
    <property type="match status" value="2"/>
</dbReference>
<evidence type="ECO:0000256" key="7">
    <source>
        <dbReference type="SAM" id="SignalP"/>
    </source>
</evidence>
<keyword evidence="6" id="KW-0443">Lipid metabolism</keyword>
<evidence type="ECO:0000256" key="5">
    <source>
        <dbReference type="ARBA" id="ARBA00022963"/>
    </source>
</evidence>
<name>A0ABP8TNM0_9ACTN</name>
<evidence type="ECO:0000256" key="6">
    <source>
        <dbReference type="ARBA" id="ARBA00023098"/>
    </source>
</evidence>
<evidence type="ECO:0000259" key="8">
    <source>
        <dbReference type="Pfam" id="PF13091"/>
    </source>
</evidence>
<gene>
    <name evidence="9" type="ORF">GCM10023195_36070</name>
</gene>
<feature type="domain" description="Phospholipase D-like" evidence="8">
    <location>
        <begin position="263"/>
        <end position="392"/>
    </location>
</feature>
<dbReference type="RefSeq" id="WP_345354956.1">
    <property type="nucleotide sequence ID" value="NZ_BAABHJ010000008.1"/>
</dbReference>
<comment type="caution">
    <text evidence="9">The sequence shown here is derived from an EMBL/GenBank/DDBJ whole genome shotgun (WGS) entry which is preliminary data.</text>
</comment>
<evidence type="ECO:0000313" key="10">
    <source>
        <dbReference type="Proteomes" id="UP001500212"/>
    </source>
</evidence>
<dbReference type="InterPro" id="IPR025202">
    <property type="entry name" value="PLD-like_dom"/>
</dbReference>
<evidence type="ECO:0000256" key="1">
    <source>
        <dbReference type="ARBA" id="ARBA00000798"/>
    </source>
</evidence>
<dbReference type="InterPro" id="IPR051406">
    <property type="entry name" value="PLD_domain"/>
</dbReference>
<comment type="similarity">
    <text evidence="2">Belongs to the phospholipase D family.</text>
</comment>
<feature type="signal peptide" evidence="7">
    <location>
        <begin position="1"/>
        <end position="21"/>
    </location>
</feature>
<dbReference type="SUPFAM" id="SSF56024">
    <property type="entry name" value="Phospholipase D/nuclease"/>
    <property type="match status" value="2"/>
</dbReference>
<reference evidence="10" key="1">
    <citation type="journal article" date="2019" name="Int. J. Syst. Evol. Microbiol.">
        <title>The Global Catalogue of Microorganisms (GCM) 10K type strain sequencing project: providing services to taxonomists for standard genome sequencing and annotation.</title>
        <authorList>
            <consortium name="The Broad Institute Genomics Platform"/>
            <consortium name="The Broad Institute Genome Sequencing Center for Infectious Disease"/>
            <person name="Wu L."/>
            <person name="Ma J."/>
        </authorList>
    </citation>
    <scope>NUCLEOTIDE SEQUENCE [LARGE SCALE GENOMIC DNA]</scope>
    <source>
        <strain evidence="10">JCM 17938</strain>
    </source>
</reference>
<evidence type="ECO:0000256" key="2">
    <source>
        <dbReference type="ARBA" id="ARBA00008664"/>
    </source>
</evidence>
<dbReference type="PANTHER" id="PTHR43856">
    <property type="entry name" value="CARDIOLIPIN HYDROLASE"/>
    <property type="match status" value="1"/>
</dbReference>
<keyword evidence="4" id="KW-0378">Hydrolase</keyword>
<feature type="domain" description="Phospholipase D-like" evidence="8">
    <location>
        <begin position="90"/>
        <end position="214"/>
    </location>
</feature>
<evidence type="ECO:0000256" key="4">
    <source>
        <dbReference type="ARBA" id="ARBA00022801"/>
    </source>
</evidence>
<dbReference type="Proteomes" id="UP001500212">
    <property type="component" value="Unassembled WGS sequence"/>
</dbReference>
<keyword evidence="7" id="KW-0732">Signal</keyword>
<keyword evidence="5" id="KW-0442">Lipid degradation</keyword>
<protein>
    <recommendedName>
        <fullName evidence="3">phospholipase D</fullName>
        <ecNumber evidence="3">3.1.4.4</ecNumber>
    </recommendedName>
</protein>
<evidence type="ECO:0000256" key="3">
    <source>
        <dbReference type="ARBA" id="ARBA00012027"/>
    </source>
</evidence>
<evidence type="ECO:0000313" key="9">
    <source>
        <dbReference type="EMBL" id="GAA4609045.1"/>
    </source>
</evidence>
<accession>A0ABP8TNM0</accession>